<gene>
    <name evidence="2" type="ORF">E1284_13675</name>
</gene>
<dbReference type="EMBL" id="SMJW01000056">
    <property type="protein sequence ID" value="TDC16096.1"/>
    <property type="molecule type" value="Genomic_DNA"/>
</dbReference>
<evidence type="ECO:0000313" key="2">
    <source>
        <dbReference type="EMBL" id="TDC16096.1"/>
    </source>
</evidence>
<sequence length="271" mass="30886">MPAVREPLDPRISMWHFLAFFMRYMREKAGLSLAQCGEIMAIARSTVSNLEAGRRRPQEDQMRLLDKHYGTGLLFQLILWFARMAHDPDWARQCMEYEKTSTAIKTYHGKAIPRPFQTEAYIRAMLETETAKDIETEITTRVERQRLILERSDAPMLWMLVDESVLACPIGGPEVMMRQLEYLLKMASQANVIMRIVPTAAGAHHGFDGPFQVICLPDRDVAYAGAQNGGRLIESPLEARDFSTKFERIGAKALPEGASRALIEQYLEQYS</sequence>
<dbReference type="Pfam" id="PF19054">
    <property type="entry name" value="DUF5753"/>
    <property type="match status" value="1"/>
</dbReference>
<organism evidence="2 3">
    <name type="scientific">Actinomadura bangladeshensis</name>
    <dbReference type="NCBI Taxonomy" id="453573"/>
    <lineage>
        <taxon>Bacteria</taxon>
        <taxon>Bacillati</taxon>
        <taxon>Actinomycetota</taxon>
        <taxon>Actinomycetes</taxon>
        <taxon>Streptosporangiales</taxon>
        <taxon>Thermomonosporaceae</taxon>
        <taxon>Actinomadura</taxon>
    </lineage>
</organism>
<dbReference type="InterPro" id="IPR010982">
    <property type="entry name" value="Lambda_DNA-bd_dom_sf"/>
</dbReference>
<dbReference type="PROSITE" id="PS50943">
    <property type="entry name" value="HTH_CROC1"/>
    <property type="match status" value="1"/>
</dbReference>
<dbReference type="RefSeq" id="WP_131939439.1">
    <property type="nucleotide sequence ID" value="NZ_BAAAMX010000006.1"/>
</dbReference>
<dbReference type="Gene3D" id="1.10.260.40">
    <property type="entry name" value="lambda repressor-like DNA-binding domains"/>
    <property type="match status" value="1"/>
</dbReference>
<keyword evidence="3" id="KW-1185">Reference proteome</keyword>
<dbReference type="Proteomes" id="UP000295431">
    <property type="component" value="Unassembled WGS sequence"/>
</dbReference>
<name>A0A4V2XMY1_9ACTN</name>
<dbReference type="SMART" id="SM00530">
    <property type="entry name" value="HTH_XRE"/>
    <property type="match status" value="1"/>
</dbReference>
<accession>A0A4V2XMY1</accession>
<dbReference type="CDD" id="cd00093">
    <property type="entry name" value="HTH_XRE"/>
    <property type="match status" value="1"/>
</dbReference>
<dbReference type="OrthoDB" id="3355929at2"/>
<dbReference type="GO" id="GO:0003677">
    <property type="term" value="F:DNA binding"/>
    <property type="evidence" value="ECO:0007669"/>
    <property type="project" value="InterPro"/>
</dbReference>
<dbReference type="AlphaFoldDB" id="A0A4V2XMY1"/>
<dbReference type="InterPro" id="IPR043917">
    <property type="entry name" value="DUF5753"/>
</dbReference>
<reference evidence="2 3" key="1">
    <citation type="submission" date="2019-03" db="EMBL/GenBank/DDBJ databases">
        <title>Draft genome sequences of novel Actinobacteria.</title>
        <authorList>
            <person name="Sahin N."/>
            <person name="Ay H."/>
            <person name="Saygin H."/>
        </authorList>
    </citation>
    <scope>NUCLEOTIDE SEQUENCE [LARGE SCALE GENOMIC DNA]</scope>
    <source>
        <strain evidence="2 3">DSM 45347</strain>
    </source>
</reference>
<comment type="caution">
    <text evidence="2">The sequence shown here is derived from an EMBL/GenBank/DDBJ whole genome shotgun (WGS) entry which is preliminary data.</text>
</comment>
<protein>
    <submittedName>
        <fullName evidence="2">XRE family transcriptional regulator</fullName>
    </submittedName>
</protein>
<dbReference type="SUPFAM" id="SSF47413">
    <property type="entry name" value="lambda repressor-like DNA-binding domains"/>
    <property type="match status" value="1"/>
</dbReference>
<evidence type="ECO:0000313" key="3">
    <source>
        <dbReference type="Proteomes" id="UP000295431"/>
    </source>
</evidence>
<proteinExistence type="predicted"/>
<dbReference type="InterPro" id="IPR001387">
    <property type="entry name" value="Cro/C1-type_HTH"/>
</dbReference>
<feature type="domain" description="HTH cro/C1-type" evidence="1">
    <location>
        <begin position="22"/>
        <end position="78"/>
    </location>
</feature>
<evidence type="ECO:0000259" key="1">
    <source>
        <dbReference type="PROSITE" id="PS50943"/>
    </source>
</evidence>
<dbReference type="Pfam" id="PF13560">
    <property type="entry name" value="HTH_31"/>
    <property type="match status" value="1"/>
</dbReference>